<feature type="compositionally biased region" description="Basic residues" evidence="1">
    <location>
        <begin position="83"/>
        <end position="97"/>
    </location>
</feature>
<feature type="compositionally biased region" description="Low complexity" evidence="1">
    <location>
        <begin position="1"/>
        <end position="16"/>
    </location>
</feature>
<feature type="non-terminal residue" evidence="2">
    <location>
        <position position="1"/>
    </location>
</feature>
<feature type="compositionally biased region" description="Low complexity" evidence="1">
    <location>
        <begin position="151"/>
        <end position="161"/>
    </location>
</feature>
<reference evidence="2" key="1">
    <citation type="submission" date="2023-01" db="EMBL/GenBank/DDBJ databases">
        <title>Colletotrichum chrysophilum M932 genome sequence.</title>
        <authorList>
            <person name="Baroncelli R."/>
        </authorList>
    </citation>
    <scope>NUCLEOTIDE SEQUENCE</scope>
    <source>
        <strain evidence="2">M932</strain>
    </source>
</reference>
<sequence>PRRHPAPLARGPLLPRRQGRRPAPHRRLDRPAAPTGLLRPRLPPRAPRRSLSCPRRRLPVRQAGPRHHSHPPLRRPHDLPPRHPLRHVRLHPPRRGRLLVLHPPRPGRHLPHRGGPRPRHPLRLRDRRRPRPAPRARRPHRRPRRQRRRPAPQQGQQLPRRQGPHPRVDDQAALPRQGRRHRPAPRGRAHHPRALRQGRRGRFRHGARQQPDGPARVLQRHLPQARALGGQDARRRAGREGDAQEEEVKQLYLCRLCFRSSSYGALI</sequence>
<dbReference type="AlphaFoldDB" id="A0AAD9A1W2"/>
<name>A0AAD9A1W2_9PEZI</name>
<comment type="caution">
    <text evidence="2">The sequence shown here is derived from an EMBL/GenBank/DDBJ whole genome shotgun (WGS) entry which is preliminary data.</text>
</comment>
<dbReference type="EMBL" id="JAQOWY010000724">
    <property type="protein sequence ID" value="KAK1839065.1"/>
    <property type="molecule type" value="Genomic_DNA"/>
</dbReference>
<feature type="compositionally biased region" description="Basic residues" evidence="1">
    <location>
        <begin position="177"/>
        <end position="207"/>
    </location>
</feature>
<feature type="compositionally biased region" description="Basic residues" evidence="1">
    <location>
        <begin position="54"/>
        <end position="74"/>
    </location>
</feature>
<proteinExistence type="predicted"/>
<feature type="compositionally biased region" description="Basic and acidic residues" evidence="1">
    <location>
        <begin position="232"/>
        <end position="245"/>
    </location>
</feature>
<protein>
    <submittedName>
        <fullName evidence="2">Uncharacterized protein</fullName>
    </submittedName>
</protein>
<evidence type="ECO:0000313" key="2">
    <source>
        <dbReference type="EMBL" id="KAK1839065.1"/>
    </source>
</evidence>
<feature type="compositionally biased region" description="Basic residues" evidence="1">
    <location>
        <begin position="105"/>
        <end position="150"/>
    </location>
</feature>
<organism evidence="2 3">
    <name type="scientific">Colletotrichum chrysophilum</name>
    <dbReference type="NCBI Taxonomy" id="1836956"/>
    <lineage>
        <taxon>Eukaryota</taxon>
        <taxon>Fungi</taxon>
        <taxon>Dikarya</taxon>
        <taxon>Ascomycota</taxon>
        <taxon>Pezizomycotina</taxon>
        <taxon>Sordariomycetes</taxon>
        <taxon>Hypocreomycetidae</taxon>
        <taxon>Glomerellales</taxon>
        <taxon>Glomerellaceae</taxon>
        <taxon>Colletotrichum</taxon>
        <taxon>Colletotrichum gloeosporioides species complex</taxon>
    </lineage>
</organism>
<evidence type="ECO:0000313" key="3">
    <source>
        <dbReference type="Proteomes" id="UP001243330"/>
    </source>
</evidence>
<dbReference type="Proteomes" id="UP001243330">
    <property type="component" value="Unassembled WGS sequence"/>
</dbReference>
<accession>A0AAD9A1W2</accession>
<keyword evidence="3" id="KW-1185">Reference proteome</keyword>
<evidence type="ECO:0000256" key="1">
    <source>
        <dbReference type="SAM" id="MobiDB-lite"/>
    </source>
</evidence>
<feature type="compositionally biased region" description="Low complexity" evidence="1">
    <location>
        <begin position="31"/>
        <end position="40"/>
    </location>
</feature>
<feature type="region of interest" description="Disordered" evidence="1">
    <location>
        <begin position="1"/>
        <end position="245"/>
    </location>
</feature>
<gene>
    <name evidence="2" type="ORF">CCHR01_18303</name>
</gene>
<feature type="compositionally biased region" description="Basic residues" evidence="1">
    <location>
        <begin position="17"/>
        <end position="28"/>
    </location>
</feature>